<protein>
    <submittedName>
        <fullName evidence="1">Uncharacterized protein</fullName>
    </submittedName>
</protein>
<dbReference type="PANTHER" id="PTHR10151:SF120">
    <property type="entry name" value="BIS(5'-ADENOSYL)-TRIPHOSPHATASE"/>
    <property type="match status" value="1"/>
</dbReference>
<dbReference type="EMBL" id="JAPFFF010000031">
    <property type="protein sequence ID" value="KAK8845265.1"/>
    <property type="molecule type" value="Genomic_DNA"/>
</dbReference>
<evidence type="ECO:0000313" key="2">
    <source>
        <dbReference type="Proteomes" id="UP001470230"/>
    </source>
</evidence>
<keyword evidence="2" id="KW-1185">Reference proteome</keyword>
<dbReference type="Proteomes" id="UP001470230">
    <property type="component" value="Unassembled WGS sequence"/>
</dbReference>
<comment type="caution">
    <text evidence="1">The sequence shown here is derived from an EMBL/GenBank/DDBJ whole genome shotgun (WGS) entry which is preliminary data.</text>
</comment>
<gene>
    <name evidence="1" type="ORF">M9Y10_021459</name>
</gene>
<dbReference type="PANTHER" id="PTHR10151">
    <property type="entry name" value="ECTONUCLEOTIDE PYROPHOSPHATASE/PHOSPHODIESTERASE"/>
    <property type="match status" value="1"/>
</dbReference>
<name>A0ABR2HDZ4_9EUKA</name>
<dbReference type="Pfam" id="PF01663">
    <property type="entry name" value="Phosphodiest"/>
    <property type="match status" value="1"/>
</dbReference>
<dbReference type="InterPro" id="IPR017850">
    <property type="entry name" value="Alkaline_phosphatase_core_sf"/>
</dbReference>
<accession>A0ABR2HDZ4</accession>
<dbReference type="Gene3D" id="3.40.720.10">
    <property type="entry name" value="Alkaline Phosphatase, subunit A"/>
    <property type="match status" value="1"/>
</dbReference>
<sequence>MIDPKSSSLSNIQYRHRRAFIIGIDGIGNLPKIVETPGIHRVINNGIYTYDAQTVHPSLSAESWTTLLHGVGPEKHKIYTKFVMNEGQIIIQKPESAFPVTSPYPSIYRLIYEKDKTANMACFSNLEYIPKNIIENGINVYKYFNKSEESLVNRFSEYMKLNDPWLVFFQLDDTDRAGHKFGFFSDEHKKQLMKTDLAVSKIIDTIEKYDKNNEDLILIVTDHGGSGDLFSEINMVRPSFICEKCKHGSKDPKDMTIFWTARGKGICKNRQITHHVSIRDTAKFVASYLKLQIPKTWEGYDLSPEFRC</sequence>
<evidence type="ECO:0000313" key="1">
    <source>
        <dbReference type="EMBL" id="KAK8845265.1"/>
    </source>
</evidence>
<reference evidence="1 2" key="1">
    <citation type="submission" date="2024-04" db="EMBL/GenBank/DDBJ databases">
        <title>Tritrichomonas musculus Genome.</title>
        <authorList>
            <person name="Alves-Ferreira E."/>
            <person name="Grigg M."/>
            <person name="Lorenzi H."/>
            <person name="Galac M."/>
        </authorList>
    </citation>
    <scope>NUCLEOTIDE SEQUENCE [LARGE SCALE GENOMIC DNA]</scope>
    <source>
        <strain evidence="1 2">EAF2021</strain>
    </source>
</reference>
<dbReference type="InterPro" id="IPR002591">
    <property type="entry name" value="Phosphodiest/P_Trfase"/>
</dbReference>
<organism evidence="1 2">
    <name type="scientific">Tritrichomonas musculus</name>
    <dbReference type="NCBI Taxonomy" id="1915356"/>
    <lineage>
        <taxon>Eukaryota</taxon>
        <taxon>Metamonada</taxon>
        <taxon>Parabasalia</taxon>
        <taxon>Tritrichomonadida</taxon>
        <taxon>Tritrichomonadidae</taxon>
        <taxon>Tritrichomonas</taxon>
    </lineage>
</organism>
<proteinExistence type="predicted"/>
<dbReference type="SUPFAM" id="SSF53649">
    <property type="entry name" value="Alkaline phosphatase-like"/>
    <property type="match status" value="1"/>
</dbReference>